<evidence type="ECO:0000313" key="3">
    <source>
        <dbReference type="EMBL" id="SLN77707.1"/>
    </source>
</evidence>
<sequence length="530" mass="59495">MSILPEPRITGVADLLETRAREFPDTLFFLMNDTADTFGAFNRRANRFAHGLAGFGIGPREIVGVMMPNAPEFMYAWFGILKLGAVEVPINTALRGQGLSFIINVCEMRVLILDESNLEQLAEVADQLEALETVILRGDVTRARAVLPFRIVAYEDVHAGRDGDPERPPADPYEPAMIMFTSGTTGRSKGCVLCHRYLIHHAELVRTQFRITRDDTLYCPFPLFHADAAYLTILPAILTGCRAALSERFSASRYWSEIRKYGATVFDFMGATLTILWKQPPQPDDADNPVRLAWGVPMPEFADAFEKRFNLKLVEVYGLTDAGVGVYQPLDEPRRPGACGKPVDSYEYRIFDDLDRELPTGQSGEIVVRPREPGIIMNEYFRMPGETLAAMRNLWFHTGDVGFFDEDGYLHFVGRKKDSIRRRGENISAFEIEEAANLHPSVLESAAIGVPSELSEDDVMLFVVLKDGHELSPCDLISHCEKTMARYMVPRYLRFLDSLPKTPTEKVEKYKLADLAGAPGRWDRDADSAP</sequence>
<dbReference type="InterPro" id="IPR025110">
    <property type="entry name" value="AMP-bd_C"/>
</dbReference>
<accession>A0A1Y5TZT7</accession>
<dbReference type="InterPro" id="IPR050237">
    <property type="entry name" value="ATP-dep_AMP-bd_enzyme"/>
</dbReference>
<dbReference type="Gene3D" id="3.30.300.30">
    <property type="match status" value="1"/>
</dbReference>
<feature type="domain" description="AMP-dependent synthetase/ligase" evidence="1">
    <location>
        <begin position="16"/>
        <end position="371"/>
    </location>
</feature>
<dbReference type="PANTHER" id="PTHR43767">
    <property type="entry name" value="LONG-CHAIN-FATTY-ACID--COA LIGASE"/>
    <property type="match status" value="1"/>
</dbReference>
<dbReference type="PROSITE" id="PS00455">
    <property type="entry name" value="AMP_BINDING"/>
    <property type="match status" value="1"/>
</dbReference>
<protein>
    <submittedName>
        <fullName evidence="3">Long-chain-fatty-acid--CoA ligase</fullName>
        <ecNumber evidence="3">6.2.1.3</ecNumber>
    </submittedName>
</protein>
<dbReference type="SUPFAM" id="SSF56801">
    <property type="entry name" value="Acetyl-CoA synthetase-like"/>
    <property type="match status" value="1"/>
</dbReference>
<dbReference type="Pfam" id="PF00501">
    <property type="entry name" value="AMP-binding"/>
    <property type="match status" value="1"/>
</dbReference>
<name>A0A1Y5TZT7_9PROT</name>
<dbReference type="Gene3D" id="3.40.50.12780">
    <property type="entry name" value="N-terminal domain of ligase-like"/>
    <property type="match status" value="1"/>
</dbReference>
<dbReference type="AlphaFoldDB" id="A0A1Y5TZT7"/>
<keyword evidence="4" id="KW-1185">Reference proteome</keyword>
<dbReference type="InterPro" id="IPR020845">
    <property type="entry name" value="AMP-binding_CS"/>
</dbReference>
<feature type="domain" description="AMP-binding enzyme C-terminal" evidence="2">
    <location>
        <begin position="431"/>
        <end position="506"/>
    </location>
</feature>
<dbReference type="Proteomes" id="UP000193200">
    <property type="component" value="Unassembled WGS sequence"/>
</dbReference>
<dbReference type="InterPro" id="IPR045851">
    <property type="entry name" value="AMP-bd_C_sf"/>
</dbReference>
<dbReference type="InterPro" id="IPR042099">
    <property type="entry name" value="ANL_N_sf"/>
</dbReference>
<organism evidence="3 4">
    <name type="scientific">Oceanibacterium hippocampi</name>
    <dbReference type="NCBI Taxonomy" id="745714"/>
    <lineage>
        <taxon>Bacteria</taxon>
        <taxon>Pseudomonadati</taxon>
        <taxon>Pseudomonadota</taxon>
        <taxon>Alphaproteobacteria</taxon>
        <taxon>Sneathiellales</taxon>
        <taxon>Sneathiellaceae</taxon>
        <taxon>Oceanibacterium</taxon>
    </lineage>
</organism>
<evidence type="ECO:0000259" key="1">
    <source>
        <dbReference type="Pfam" id="PF00501"/>
    </source>
</evidence>
<reference evidence="3 4" key="1">
    <citation type="submission" date="2017-03" db="EMBL/GenBank/DDBJ databases">
        <authorList>
            <person name="Afonso C.L."/>
            <person name="Miller P.J."/>
            <person name="Scott M.A."/>
            <person name="Spackman E."/>
            <person name="Goraichik I."/>
            <person name="Dimitrov K.M."/>
            <person name="Suarez D.L."/>
            <person name="Swayne D.E."/>
        </authorList>
    </citation>
    <scope>NUCLEOTIDE SEQUENCE [LARGE SCALE GENOMIC DNA]</scope>
    <source>
        <strain evidence="3 4">CECT 7691</strain>
    </source>
</reference>
<evidence type="ECO:0000259" key="2">
    <source>
        <dbReference type="Pfam" id="PF13193"/>
    </source>
</evidence>
<dbReference type="EC" id="6.2.1.3" evidence="3"/>
<dbReference type="OrthoDB" id="7315605at2"/>
<evidence type="ECO:0000313" key="4">
    <source>
        <dbReference type="Proteomes" id="UP000193200"/>
    </source>
</evidence>
<dbReference type="RefSeq" id="WP_085885845.1">
    <property type="nucleotide sequence ID" value="NZ_FWFR01000009.1"/>
</dbReference>
<proteinExistence type="predicted"/>
<dbReference type="EMBL" id="FWFR01000009">
    <property type="protein sequence ID" value="SLN77707.1"/>
    <property type="molecule type" value="Genomic_DNA"/>
</dbReference>
<dbReference type="PANTHER" id="PTHR43767:SF1">
    <property type="entry name" value="NONRIBOSOMAL PEPTIDE SYNTHASE PES1 (EUROFUNG)-RELATED"/>
    <property type="match status" value="1"/>
</dbReference>
<dbReference type="InParanoid" id="A0A1Y5TZT7"/>
<gene>
    <name evidence="3" type="primary">lcfB_20</name>
    <name evidence="3" type="ORF">OCH7691_04514</name>
</gene>
<dbReference type="CDD" id="cd05934">
    <property type="entry name" value="FACL_DitJ_like"/>
    <property type="match status" value="1"/>
</dbReference>
<dbReference type="Pfam" id="PF13193">
    <property type="entry name" value="AMP-binding_C"/>
    <property type="match status" value="1"/>
</dbReference>
<dbReference type="GO" id="GO:0004467">
    <property type="term" value="F:long-chain fatty acid-CoA ligase activity"/>
    <property type="evidence" value="ECO:0007669"/>
    <property type="project" value="UniProtKB-EC"/>
</dbReference>
<dbReference type="InterPro" id="IPR000873">
    <property type="entry name" value="AMP-dep_synth/lig_dom"/>
</dbReference>
<dbReference type="FunCoup" id="A0A1Y5TZT7">
    <property type="interactions" value="24"/>
</dbReference>
<keyword evidence="3" id="KW-0436">Ligase</keyword>